<comment type="caution">
    <text evidence="1">The sequence shown here is derived from an EMBL/GenBank/DDBJ whole genome shotgun (WGS) entry which is preliminary data.</text>
</comment>
<evidence type="ECO:0000313" key="2">
    <source>
        <dbReference type="Proteomes" id="UP000703269"/>
    </source>
</evidence>
<protein>
    <submittedName>
        <fullName evidence="1">Uncharacterized protein</fullName>
    </submittedName>
</protein>
<dbReference type="EMBL" id="BPQB01000011">
    <property type="protein sequence ID" value="GJE89149.1"/>
    <property type="molecule type" value="Genomic_DNA"/>
</dbReference>
<dbReference type="Proteomes" id="UP000703269">
    <property type="component" value="Unassembled WGS sequence"/>
</dbReference>
<dbReference type="AlphaFoldDB" id="A0A9P3G849"/>
<proteinExistence type="predicted"/>
<keyword evidence="2" id="KW-1185">Reference proteome</keyword>
<accession>A0A9P3G849</accession>
<evidence type="ECO:0000313" key="1">
    <source>
        <dbReference type="EMBL" id="GJE89149.1"/>
    </source>
</evidence>
<reference evidence="1 2" key="1">
    <citation type="submission" date="2021-08" db="EMBL/GenBank/DDBJ databases">
        <title>Draft Genome Sequence of Phanerochaete sordida strain YK-624.</title>
        <authorList>
            <person name="Mori T."/>
            <person name="Dohra H."/>
            <person name="Suzuki T."/>
            <person name="Kawagishi H."/>
            <person name="Hirai H."/>
        </authorList>
    </citation>
    <scope>NUCLEOTIDE SEQUENCE [LARGE SCALE GENOMIC DNA]</scope>
    <source>
        <strain evidence="1 2">YK-624</strain>
    </source>
</reference>
<name>A0A9P3G849_9APHY</name>
<sequence>MKQNYTACCKALGFCCHLANLDASRHPGGPRCCNYCVSIHLNASGQVENGGRFAALPCLPSERRRGRRGPLHLKQAGRKICFRDPKSSARTLWYPSVVQLLGLPEINPATLGSPNATLRISVRGQRLGRPRNRTSWAWGLSHRNQYRYSILG</sequence>
<organism evidence="1 2">
    <name type="scientific">Phanerochaete sordida</name>
    <dbReference type="NCBI Taxonomy" id="48140"/>
    <lineage>
        <taxon>Eukaryota</taxon>
        <taxon>Fungi</taxon>
        <taxon>Dikarya</taxon>
        <taxon>Basidiomycota</taxon>
        <taxon>Agaricomycotina</taxon>
        <taxon>Agaricomycetes</taxon>
        <taxon>Polyporales</taxon>
        <taxon>Phanerochaetaceae</taxon>
        <taxon>Phanerochaete</taxon>
    </lineage>
</organism>
<gene>
    <name evidence="1" type="ORF">PsYK624_052430</name>
</gene>